<evidence type="ECO:0000259" key="1">
    <source>
        <dbReference type="Pfam" id="PF05699"/>
    </source>
</evidence>
<gene>
    <name evidence="2" type="ORF">RI129_007269</name>
</gene>
<dbReference type="PANTHER" id="PTHR45749:SF35">
    <property type="entry name" value="AC-LIKE TRANSPOSASE-RELATED"/>
    <property type="match status" value="1"/>
</dbReference>
<evidence type="ECO:0000313" key="2">
    <source>
        <dbReference type="EMBL" id="KAK5643424.1"/>
    </source>
</evidence>
<dbReference type="Proteomes" id="UP001329430">
    <property type="component" value="Chromosome 5"/>
</dbReference>
<sequence>MKEVIDMILIQLKDRMRSVTALNDIFSFLGCKKLKHLNDNELKACAANLASKYLEDISEDEFPTEILVLRDQLQNSISSINFEEMTPLDLLNLIQERELTDTFPNVCIALRIYLTLPTTSASCERSFSKLKIIKNYLRATMTQDRLKNLAILSIESEEANLINYDDAINSFSERKSRKINL</sequence>
<dbReference type="AlphaFoldDB" id="A0AAN7VG86"/>
<dbReference type="Pfam" id="PF05699">
    <property type="entry name" value="Dimer_Tnp_hAT"/>
    <property type="match status" value="1"/>
</dbReference>
<organism evidence="2 3">
    <name type="scientific">Pyrocoelia pectoralis</name>
    <dbReference type="NCBI Taxonomy" id="417401"/>
    <lineage>
        <taxon>Eukaryota</taxon>
        <taxon>Metazoa</taxon>
        <taxon>Ecdysozoa</taxon>
        <taxon>Arthropoda</taxon>
        <taxon>Hexapoda</taxon>
        <taxon>Insecta</taxon>
        <taxon>Pterygota</taxon>
        <taxon>Neoptera</taxon>
        <taxon>Endopterygota</taxon>
        <taxon>Coleoptera</taxon>
        <taxon>Polyphaga</taxon>
        <taxon>Elateriformia</taxon>
        <taxon>Elateroidea</taxon>
        <taxon>Lampyridae</taxon>
        <taxon>Lampyrinae</taxon>
        <taxon>Pyrocoelia</taxon>
    </lineage>
</organism>
<keyword evidence="3" id="KW-1185">Reference proteome</keyword>
<name>A0AAN7VG86_9COLE</name>
<dbReference type="GO" id="GO:0046983">
    <property type="term" value="F:protein dimerization activity"/>
    <property type="evidence" value="ECO:0007669"/>
    <property type="project" value="InterPro"/>
</dbReference>
<proteinExistence type="predicted"/>
<accession>A0AAN7VG86</accession>
<comment type="caution">
    <text evidence="2">The sequence shown here is derived from an EMBL/GenBank/DDBJ whole genome shotgun (WGS) entry which is preliminary data.</text>
</comment>
<dbReference type="InterPro" id="IPR008906">
    <property type="entry name" value="HATC_C_dom"/>
</dbReference>
<dbReference type="SUPFAM" id="SSF53098">
    <property type="entry name" value="Ribonuclease H-like"/>
    <property type="match status" value="1"/>
</dbReference>
<reference evidence="2 3" key="1">
    <citation type="journal article" date="2024" name="Insects">
        <title>An Improved Chromosome-Level Genome Assembly of the Firefly Pyrocoelia pectoralis.</title>
        <authorList>
            <person name="Fu X."/>
            <person name="Meyer-Rochow V.B."/>
            <person name="Ballantyne L."/>
            <person name="Zhu X."/>
        </authorList>
    </citation>
    <scope>NUCLEOTIDE SEQUENCE [LARGE SCALE GENOMIC DNA]</scope>
    <source>
        <strain evidence="2">XCY_ONT2</strain>
    </source>
</reference>
<feature type="domain" description="HAT C-terminal dimerisation" evidence="1">
    <location>
        <begin position="81"/>
        <end position="156"/>
    </location>
</feature>
<dbReference type="PANTHER" id="PTHR45749">
    <property type="match status" value="1"/>
</dbReference>
<protein>
    <recommendedName>
        <fullName evidence="1">HAT C-terminal dimerisation domain-containing protein</fullName>
    </recommendedName>
</protein>
<dbReference type="EMBL" id="JAVRBK010000005">
    <property type="protein sequence ID" value="KAK5643424.1"/>
    <property type="molecule type" value="Genomic_DNA"/>
</dbReference>
<dbReference type="InterPro" id="IPR012337">
    <property type="entry name" value="RNaseH-like_sf"/>
</dbReference>
<evidence type="ECO:0000313" key="3">
    <source>
        <dbReference type="Proteomes" id="UP001329430"/>
    </source>
</evidence>